<keyword evidence="3" id="KW-1185">Reference proteome</keyword>
<accession>A0A0D2IWK7</accession>
<evidence type="ECO:0000313" key="2">
    <source>
        <dbReference type="EMBL" id="KIY92362.1"/>
    </source>
</evidence>
<reference evidence="2 3" key="1">
    <citation type="journal article" date="2013" name="BMC Genomics">
        <title>Reconstruction of the lipid metabolism for the microalga Monoraphidium neglectum from its genome sequence reveals characteristics suitable for biofuel production.</title>
        <authorList>
            <person name="Bogen C."/>
            <person name="Al-Dilaimi A."/>
            <person name="Albersmeier A."/>
            <person name="Wichmann J."/>
            <person name="Grundmann M."/>
            <person name="Rupp O."/>
            <person name="Lauersen K.J."/>
            <person name="Blifernez-Klassen O."/>
            <person name="Kalinowski J."/>
            <person name="Goesmann A."/>
            <person name="Mussgnug J.H."/>
            <person name="Kruse O."/>
        </authorList>
    </citation>
    <scope>NUCLEOTIDE SEQUENCE [LARGE SCALE GENOMIC DNA]</scope>
    <source>
        <strain evidence="2 3">SAG 48.87</strain>
    </source>
</reference>
<feature type="region of interest" description="Disordered" evidence="1">
    <location>
        <begin position="1"/>
        <end position="191"/>
    </location>
</feature>
<dbReference type="Proteomes" id="UP000054498">
    <property type="component" value="Unassembled WGS sequence"/>
</dbReference>
<feature type="compositionally biased region" description="Low complexity" evidence="1">
    <location>
        <begin position="69"/>
        <end position="86"/>
    </location>
</feature>
<organism evidence="2 3">
    <name type="scientific">Monoraphidium neglectum</name>
    <dbReference type="NCBI Taxonomy" id="145388"/>
    <lineage>
        <taxon>Eukaryota</taxon>
        <taxon>Viridiplantae</taxon>
        <taxon>Chlorophyta</taxon>
        <taxon>core chlorophytes</taxon>
        <taxon>Chlorophyceae</taxon>
        <taxon>CS clade</taxon>
        <taxon>Sphaeropleales</taxon>
        <taxon>Selenastraceae</taxon>
        <taxon>Monoraphidium</taxon>
    </lineage>
</organism>
<feature type="compositionally biased region" description="Gly residues" evidence="1">
    <location>
        <begin position="157"/>
        <end position="191"/>
    </location>
</feature>
<dbReference type="RefSeq" id="XP_013891382.1">
    <property type="nucleotide sequence ID" value="XM_014035928.1"/>
</dbReference>
<dbReference type="STRING" id="145388.A0A0D2IWK7"/>
<protein>
    <submittedName>
        <fullName evidence="2">Uncharacterized protein</fullName>
    </submittedName>
</protein>
<sequence>MPPPAPRPRFGGSPAHAAPPPAGGPFSAYAARGQPAAPGGQGAHGQGPVPVVRFGAAQQQQGGGGYGQAGQQQQQQGQGQGQQRQGPYWQPRRQASPADSLTTCNRGGGDSDDGESTDSVTGPFSEPRRASSAAGDDSAHSGGGGYNYGADVAAGFQGMGIGGGGRRGGRGGGSGRGGSGRGGGGGSGGFVRGVFSEAELLRSAGSTGGGAAAPMEM</sequence>
<evidence type="ECO:0000313" key="3">
    <source>
        <dbReference type="Proteomes" id="UP000054498"/>
    </source>
</evidence>
<dbReference type="GeneID" id="25733280"/>
<name>A0A0D2IWK7_9CHLO</name>
<feature type="compositionally biased region" description="Low complexity" evidence="1">
    <location>
        <begin position="24"/>
        <end position="38"/>
    </location>
</feature>
<evidence type="ECO:0000256" key="1">
    <source>
        <dbReference type="SAM" id="MobiDB-lite"/>
    </source>
</evidence>
<dbReference type="EMBL" id="KK105695">
    <property type="protein sequence ID" value="KIY92362.1"/>
    <property type="molecule type" value="Genomic_DNA"/>
</dbReference>
<gene>
    <name evidence="2" type="ORF">MNEG_15602</name>
</gene>
<dbReference type="KEGG" id="mng:MNEG_15602"/>
<proteinExistence type="predicted"/>
<dbReference type="AlphaFoldDB" id="A0A0D2IWK7"/>